<evidence type="ECO:0000313" key="8">
    <source>
        <dbReference type="EMBL" id="HIV86473.1"/>
    </source>
</evidence>
<evidence type="ECO:0000313" key="9">
    <source>
        <dbReference type="Proteomes" id="UP000824162"/>
    </source>
</evidence>
<comment type="subcellular location">
    <subcellularLocation>
        <location evidence="1">Cell membrane</location>
        <topology evidence="1">Multi-pass membrane protein</topology>
    </subcellularLocation>
</comment>
<feature type="transmembrane region" description="Helical" evidence="7">
    <location>
        <begin position="173"/>
        <end position="189"/>
    </location>
</feature>
<keyword evidence="5 7" id="KW-1133">Transmembrane helix</keyword>
<dbReference type="PANTHER" id="PTHR43663">
    <property type="entry name" value="CHROMATE TRANSPORT PROTEIN-RELATED"/>
    <property type="match status" value="1"/>
</dbReference>
<gene>
    <name evidence="8" type="ORF">H9900_06690</name>
</gene>
<dbReference type="InterPro" id="IPR052518">
    <property type="entry name" value="CHR_Transporter"/>
</dbReference>
<feature type="transmembrane region" description="Helical" evidence="7">
    <location>
        <begin position="110"/>
        <end position="129"/>
    </location>
</feature>
<comment type="caution">
    <text evidence="8">The sequence shown here is derived from an EMBL/GenBank/DDBJ whole genome shotgun (WGS) entry which is preliminary data.</text>
</comment>
<evidence type="ECO:0000256" key="1">
    <source>
        <dbReference type="ARBA" id="ARBA00004651"/>
    </source>
</evidence>
<name>A0A9D1PS11_9FIRM</name>
<dbReference type="Proteomes" id="UP000824162">
    <property type="component" value="Unassembled WGS sequence"/>
</dbReference>
<protein>
    <submittedName>
        <fullName evidence="8">Chromate transporter</fullName>
    </submittedName>
</protein>
<dbReference type="AlphaFoldDB" id="A0A9D1PS11"/>
<feature type="transmembrane region" description="Helical" evidence="7">
    <location>
        <begin position="71"/>
        <end position="98"/>
    </location>
</feature>
<reference evidence="8" key="1">
    <citation type="journal article" date="2021" name="PeerJ">
        <title>Extensive microbial diversity within the chicken gut microbiome revealed by metagenomics and culture.</title>
        <authorList>
            <person name="Gilroy R."/>
            <person name="Ravi A."/>
            <person name="Getino M."/>
            <person name="Pursley I."/>
            <person name="Horton D.L."/>
            <person name="Alikhan N.F."/>
            <person name="Baker D."/>
            <person name="Gharbi K."/>
            <person name="Hall N."/>
            <person name="Watson M."/>
            <person name="Adriaenssens E.M."/>
            <person name="Foster-Nyarko E."/>
            <person name="Jarju S."/>
            <person name="Secka A."/>
            <person name="Antonio M."/>
            <person name="Oren A."/>
            <person name="Chaudhuri R.R."/>
            <person name="La Ragione R."/>
            <person name="Hildebrand F."/>
            <person name="Pallen M.J."/>
        </authorList>
    </citation>
    <scope>NUCLEOTIDE SEQUENCE</scope>
    <source>
        <strain evidence="8">5790</strain>
    </source>
</reference>
<proteinExistence type="inferred from homology"/>
<evidence type="ECO:0000256" key="5">
    <source>
        <dbReference type="ARBA" id="ARBA00022989"/>
    </source>
</evidence>
<accession>A0A9D1PS11</accession>
<dbReference type="PANTHER" id="PTHR43663:SF1">
    <property type="entry name" value="CHROMATE TRANSPORTER"/>
    <property type="match status" value="1"/>
</dbReference>
<dbReference type="EMBL" id="DXIJ01000144">
    <property type="protein sequence ID" value="HIV86473.1"/>
    <property type="molecule type" value="Genomic_DNA"/>
</dbReference>
<feature type="transmembrane region" description="Helical" evidence="7">
    <location>
        <begin position="7"/>
        <end position="29"/>
    </location>
</feature>
<reference evidence="8" key="2">
    <citation type="submission" date="2021-04" db="EMBL/GenBank/DDBJ databases">
        <authorList>
            <person name="Gilroy R."/>
        </authorList>
    </citation>
    <scope>NUCLEOTIDE SEQUENCE</scope>
    <source>
        <strain evidence="8">5790</strain>
    </source>
</reference>
<dbReference type="Pfam" id="PF02417">
    <property type="entry name" value="Chromate_transp"/>
    <property type="match status" value="1"/>
</dbReference>
<evidence type="ECO:0000256" key="6">
    <source>
        <dbReference type="ARBA" id="ARBA00023136"/>
    </source>
</evidence>
<keyword evidence="3" id="KW-1003">Cell membrane</keyword>
<evidence type="ECO:0000256" key="7">
    <source>
        <dbReference type="SAM" id="Phobius"/>
    </source>
</evidence>
<evidence type="ECO:0000256" key="2">
    <source>
        <dbReference type="ARBA" id="ARBA00005262"/>
    </source>
</evidence>
<sequence>MTYLLLFYEFFKTGLFAIGGGMATLPFIYDISSRYPDWFTVEDISNMIAVSEATPGPLGINMASYAGFNTAGVFGSLAATFGEVLPSLICIIIIAHYMKKFEESRLVKRAFYGLRPAVAGLIAAAAYQILQSSVITLSRFYVTGKILDIVDIKSLIICAAVLVLLNIKKLSKIHPIIYILGGAVLGIFIF</sequence>
<organism evidence="8 9">
    <name type="scientific">Candidatus Monoglobus merdigallinarum</name>
    <dbReference type="NCBI Taxonomy" id="2838698"/>
    <lineage>
        <taxon>Bacteria</taxon>
        <taxon>Bacillati</taxon>
        <taxon>Bacillota</taxon>
        <taxon>Clostridia</taxon>
        <taxon>Monoglobales</taxon>
        <taxon>Monoglobaceae</taxon>
        <taxon>Monoglobus</taxon>
    </lineage>
</organism>
<dbReference type="InterPro" id="IPR003370">
    <property type="entry name" value="Chromate_transpt"/>
</dbReference>
<keyword evidence="6 7" id="KW-0472">Membrane</keyword>
<comment type="similarity">
    <text evidence="2">Belongs to the chromate ion transporter (CHR) (TC 2.A.51) family.</text>
</comment>
<keyword evidence="4 7" id="KW-0812">Transmembrane</keyword>
<dbReference type="GO" id="GO:0005886">
    <property type="term" value="C:plasma membrane"/>
    <property type="evidence" value="ECO:0007669"/>
    <property type="project" value="UniProtKB-SubCell"/>
</dbReference>
<feature type="transmembrane region" description="Helical" evidence="7">
    <location>
        <begin position="149"/>
        <end position="166"/>
    </location>
</feature>
<evidence type="ECO:0000256" key="3">
    <source>
        <dbReference type="ARBA" id="ARBA00022475"/>
    </source>
</evidence>
<evidence type="ECO:0000256" key="4">
    <source>
        <dbReference type="ARBA" id="ARBA00022692"/>
    </source>
</evidence>
<dbReference type="GO" id="GO:0015109">
    <property type="term" value="F:chromate transmembrane transporter activity"/>
    <property type="evidence" value="ECO:0007669"/>
    <property type="project" value="InterPro"/>
</dbReference>